<dbReference type="Proteomes" id="UP000003639">
    <property type="component" value="Unassembled WGS sequence"/>
</dbReference>
<name>A6NR85_9FIRM</name>
<dbReference type="AlphaFoldDB" id="A6NR85"/>
<dbReference type="EMBL" id="AAXG02000005">
    <property type="protein sequence ID" value="EDN01581.1"/>
    <property type="molecule type" value="Genomic_DNA"/>
</dbReference>
<keyword evidence="1" id="KW-1133">Transmembrane helix</keyword>
<evidence type="ECO:0000256" key="1">
    <source>
        <dbReference type="SAM" id="Phobius"/>
    </source>
</evidence>
<evidence type="ECO:0000313" key="3">
    <source>
        <dbReference type="Proteomes" id="UP000003639"/>
    </source>
</evidence>
<sequence>MDKNGLFPPSLYHIYVRMAMVPLFSPFCPVDFLDIRVIMKVKKTR</sequence>
<keyword evidence="3" id="KW-1185">Reference proteome</keyword>
<dbReference type="STRING" id="411467.BACCAP_00710"/>
<keyword evidence="1" id="KW-0472">Membrane</keyword>
<protein>
    <submittedName>
        <fullName evidence="2">Uncharacterized protein</fullName>
    </submittedName>
</protein>
<feature type="transmembrane region" description="Helical" evidence="1">
    <location>
        <begin position="12"/>
        <end position="33"/>
    </location>
</feature>
<keyword evidence="1" id="KW-0812">Transmembrane</keyword>
<reference evidence="2 3" key="1">
    <citation type="submission" date="2007-04" db="EMBL/GenBank/DDBJ databases">
        <authorList>
            <person name="Fulton L."/>
            <person name="Clifton S."/>
            <person name="Fulton B."/>
            <person name="Xu J."/>
            <person name="Minx P."/>
            <person name="Pepin K.H."/>
            <person name="Johnson M."/>
            <person name="Thiruvilangam P."/>
            <person name="Bhonagiri V."/>
            <person name="Nash W.E."/>
            <person name="Mardis E.R."/>
            <person name="Wilson R.K."/>
        </authorList>
    </citation>
    <scope>NUCLEOTIDE SEQUENCE [LARGE SCALE GENOMIC DNA]</scope>
    <source>
        <strain evidence="2 3">ATCC 29799</strain>
    </source>
</reference>
<reference evidence="2 3" key="2">
    <citation type="submission" date="2007-06" db="EMBL/GenBank/DDBJ databases">
        <title>Draft genome sequence of Pseudoflavonifractor capillosus ATCC 29799.</title>
        <authorList>
            <person name="Sudarsanam P."/>
            <person name="Ley R."/>
            <person name="Guruge J."/>
            <person name="Turnbaugh P.J."/>
            <person name="Mahowald M."/>
            <person name="Liep D."/>
            <person name="Gordon J."/>
        </authorList>
    </citation>
    <scope>NUCLEOTIDE SEQUENCE [LARGE SCALE GENOMIC DNA]</scope>
    <source>
        <strain evidence="2 3">ATCC 29799</strain>
    </source>
</reference>
<evidence type="ECO:0000313" key="2">
    <source>
        <dbReference type="EMBL" id="EDN01581.1"/>
    </source>
</evidence>
<comment type="caution">
    <text evidence="2">The sequence shown here is derived from an EMBL/GenBank/DDBJ whole genome shotgun (WGS) entry which is preliminary data.</text>
</comment>
<gene>
    <name evidence="2" type="ORF">BACCAP_00710</name>
</gene>
<organism evidence="2 3">
    <name type="scientific">Pseudoflavonifractor capillosus ATCC 29799</name>
    <dbReference type="NCBI Taxonomy" id="411467"/>
    <lineage>
        <taxon>Bacteria</taxon>
        <taxon>Bacillati</taxon>
        <taxon>Bacillota</taxon>
        <taxon>Clostridia</taxon>
        <taxon>Eubacteriales</taxon>
        <taxon>Oscillospiraceae</taxon>
        <taxon>Pseudoflavonifractor</taxon>
    </lineage>
</organism>
<accession>A6NR85</accession>
<proteinExistence type="predicted"/>